<protein>
    <submittedName>
        <fullName evidence="5">Flavin reductase family protein</fullName>
    </submittedName>
</protein>
<comment type="cofactor">
    <cofactor evidence="1">
        <name>FMN</name>
        <dbReference type="ChEBI" id="CHEBI:58210"/>
    </cofactor>
</comment>
<sequence>MISNFINVEDDFYKLLHPKLTVLVVSIDENGKPNIMTCAWNMPVSEEPPLIAIAISPESYTHELILKTREFTINIPTIDMLKIIWTAGTRSGRKTDKIKLLNLKLIKSKTIKTPIINGCIGYLECKLNKVIEAGETSIIIGEVLAAYADKNAFKYGRWNINKVKLPLHLGSKYFTIPTQIKTP</sequence>
<organism evidence="5 6">
    <name type="scientific">Thermoproteota archaeon</name>
    <dbReference type="NCBI Taxonomy" id="2056631"/>
    <lineage>
        <taxon>Archaea</taxon>
        <taxon>Thermoproteota</taxon>
    </lineage>
</organism>
<evidence type="ECO:0000256" key="3">
    <source>
        <dbReference type="ARBA" id="ARBA00038054"/>
    </source>
</evidence>
<evidence type="ECO:0000313" key="6">
    <source>
        <dbReference type="Proteomes" id="UP000281962"/>
    </source>
</evidence>
<dbReference type="PANTHER" id="PTHR43567">
    <property type="entry name" value="FLAVOREDOXIN-RELATED-RELATED"/>
    <property type="match status" value="1"/>
</dbReference>
<dbReference type="Gene3D" id="2.30.110.10">
    <property type="entry name" value="Electron Transport, Fmn-binding Protein, Chain A"/>
    <property type="match status" value="1"/>
</dbReference>
<accession>A0A497EV87</accession>
<evidence type="ECO:0000256" key="1">
    <source>
        <dbReference type="ARBA" id="ARBA00001917"/>
    </source>
</evidence>
<evidence type="ECO:0000313" key="5">
    <source>
        <dbReference type="EMBL" id="RLE50891.1"/>
    </source>
</evidence>
<feature type="domain" description="Flavin reductase like" evidence="4">
    <location>
        <begin position="15"/>
        <end position="157"/>
    </location>
</feature>
<dbReference type="Proteomes" id="UP000281962">
    <property type="component" value="Unassembled WGS sequence"/>
</dbReference>
<dbReference type="SMART" id="SM00903">
    <property type="entry name" value="Flavin_Reduct"/>
    <property type="match status" value="1"/>
</dbReference>
<gene>
    <name evidence="5" type="ORF">DRJ21_01220</name>
</gene>
<comment type="similarity">
    <text evidence="3">Belongs to the flavoredoxin family.</text>
</comment>
<proteinExistence type="inferred from homology"/>
<dbReference type="GO" id="GO:0010181">
    <property type="term" value="F:FMN binding"/>
    <property type="evidence" value="ECO:0007669"/>
    <property type="project" value="InterPro"/>
</dbReference>
<comment type="caution">
    <text evidence="5">The sequence shown here is derived from an EMBL/GenBank/DDBJ whole genome shotgun (WGS) entry which is preliminary data.</text>
</comment>
<keyword evidence="2" id="KW-0285">Flavoprotein</keyword>
<dbReference type="InterPro" id="IPR002563">
    <property type="entry name" value="Flavin_Rdtase-like_dom"/>
</dbReference>
<evidence type="ECO:0000256" key="2">
    <source>
        <dbReference type="ARBA" id="ARBA00022630"/>
    </source>
</evidence>
<dbReference type="SUPFAM" id="SSF50475">
    <property type="entry name" value="FMN-binding split barrel"/>
    <property type="match status" value="1"/>
</dbReference>
<dbReference type="AlphaFoldDB" id="A0A497EV87"/>
<name>A0A497EV87_9CREN</name>
<dbReference type="InterPro" id="IPR012349">
    <property type="entry name" value="Split_barrel_FMN-bd"/>
</dbReference>
<evidence type="ECO:0000259" key="4">
    <source>
        <dbReference type="SMART" id="SM00903"/>
    </source>
</evidence>
<reference evidence="5 6" key="1">
    <citation type="submission" date="2018-06" db="EMBL/GenBank/DDBJ databases">
        <title>Extensive metabolic versatility and redundancy in microbially diverse, dynamic hydrothermal sediments.</title>
        <authorList>
            <person name="Dombrowski N."/>
            <person name="Teske A."/>
            <person name="Baker B.J."/>
        </authorList>
    </citation>
    <scope>NUCLEOTIDE SEQUENCE [LARGE SCALE GENOMIC DNA]</scope>
    <source>
        <strain evidence="5">B30_G17</strain>
    </source>
</reference>
<dbReference type="PANTHER" id="PTHR43567:SF1">
    <property type="entry name" value="FLAVOREDOXIN"/>
    <property type="match status" value="1"/>
</dbReference>
<dbReference type="EMBL" id="QMQY01000038">
    <property type="protein sequence ID" value="RLE50891.1"/>
    <property type="molecule type" value="Genomic_DNA"/>
</dbReference>
<dbReference type="Pfam" id="PF01613">
    <property type="entry name" value="Flavin_Reduct"/>
    <property type="match status" value="1"/>
</dbReference>
<dbReference type="InterPro" id="IPR052174">
    <property type="entry name" value="Flavoredoxin"/>
</dbReference>